<dbReference type="PANTHER" id="PTHR10907:SF47">
    <property type="entry name" value="REGUCALCIN"/>
    <property type="match status" value="1"/>
</dbReference>
<dbReference type="Proteomes" id="UP000295793">
    <property type="component" value="Unassembled WGS sequence"/>
</dbReference>
<feature type="binding site" evidence="3">
    <location>
        <position position="96"/>
    </location>
    <ligand>
        <name>substrate</name>
    </ligand>
</feature>
<keyword evidence="3" id="KW-0479">Metal-binding</keyword>
<comment type="caution">
    <text evidence="5">The sequence shown here is derived from an EMBL/GenBank/DDBJ whole genome shotgun (WGS) entry which is preliminary data.</text>
</comment>
<feature type="binding site" evidence="3">
    <location>
        <position position="13"/>
    </location>
    <ligand>
        <name>a divalent metal cation</name>
        <dbReference type="ChEBI" id="CHEBI:60240"/>
    </ligand>
</feature>
<dbReference type="InterPro" id="IPR013658">
    <property type="entry name" value="SGL"/>
</dbReference>
<dbReference type="GO" id="GO:0004341">
    <property type="term" value="F:gluconolactonase activity"/>
    <property type="evidence" value="ECO:0007669"/>
    <property type="project" value="TreeGrafter"/>
</dbReference>
<dbReference type="AlphaFoldDB" id="A0A4R3I9K7"/>
<dbReference type="Gene3D" id="2.120.10.30">
    <property type="entry name" value="TolB, C-terminal domain"/>
    <property type="match status" value="1"/>
</dbReference>
<dbReference type="OrthoDB" id="9775406at2"/>
<name>A0A4R3I9K7_9GAMM</name>
<feature type="binding site" evidence="3">
    <location>
        <position position="195"/>
    </location>
    <ligand>
        <name>a divalent metal cation</name>
        <dbReference type="ChEBI" id="CHEBI:60240"/>
    </ligand>
</feature>
<dbReference type="InterPro" id="IPR011042">
    <property type="entry name" value="6-blade_b-propeller_TolB-like"/>
</dbReference>
<dbReference type="EMBL" id="SLZR01000005">
    <property type="protein sequence ID" value="TCS41763.1"/>
    <property type="molecule type" value="Genomic_DNA"/>
</dbReference>
<dbReference type="PRINTS" id="PR01790">
    <property type="entry name" value="SMP30FAMILY"/>
</dbReference>
<sequence>MQTFAKLNMQLGECPRWNPHDAHWYWVDILGRKLFRSNGSLLNQRELPFTPACFFFTEQNQILVTADSGIYLLESFSAEPVCLTEASQLPQGHRFNDGTATPDGRFIAGTLLDGTSKTGVSYAGQLTGMQALQLTERLERYTIINGQCFSPDGDRYYVADSPECAVWQYDYDKNSGTLHNKQLFYQFERGQEFPDGAATDANGNYWVALYGAGKIAVISPQGERLKEVCVPVSQPTMVAFGGSQGDELLITSAAQTLNDAQLSEQPLAGSVFLLKTDTTGSAQPLLKHPTN</sequence>
<reference evidence="5 6" key="1">
    <citation type="submission" date="2019-03" db="EMBL/GenBank/DDBJ databases">
        <title>Genomic Encyclopedia of Archaeal and Bacterial Type Strains, Phase II (KMG-II): from individual species to whole genera.</title>
        <authorList>
            <person name="Goeker M."/>
        </authorList>
    </citation>
    <scope>NUCLEOTIDE SEQUENCE [LARGE SCALE GENOMIC DNA]</scope>
    <source>
        <strain evidence="5 6">DSM 15388</strain>
    </source>
</reference>
<dbReference type="SUPFAM" id="SSF63829">
    <property type="entry name" value="Calcium-dependent phosphotriesterase"/>
    <property type="match status" value="1"/>
</dbReference>
<feature type="binding site" evidence="3">
    <location>
        <position position="145"/>
    </location>
    <ligand>
        <name>a divalent metal cation</name>
        <dbReference type="ChEBI" id="CHEBI:60240"/>
    </ligand>
</feature>
<feature type="binding site" evidence="3">
    <location>
        <position position="94"/>
    </location>
    <ligand>
        <name>substrate</name>
    </ligand>
</feature>
<feature type="domain" description="SMP-30/Gluconolactonase/LRE-like region" evidence="4">
    <location>
        <begin position="11"/>
        <end position="253"/>
    </location>
</feature>
<evidence type="ECO:0000313" key="5">
    <source>
        <dbReference type="EMBL" id="TCS41763.1"/>
    </source>
</evidence>
<dbReference type="PANTHER" id="PTHR10907">
    <property type="entry name" value="REGUCALCIN"/>
    <property type="match status" value="1"/>
</dbReference>
<dbReference type="GO" id="GO:0005509">
    <property type="term" value="F:calcium ion binding"/>
    <property type="evidence" value="ECO:0007669"/>
    <property type="project" value="TreeGrafter"/>
</dbReference>
<dbReference type="InterPro" id="IPR005511">
    <property type="entry name" value="SMP-30"/>
</dbReference>
<proteinExistence type="inferred from homology"/>
<evidence type="ECO:0000256" key="1">
    <source>
        <dbReference type="ARBA" id="ARBA00008853"/>
    </source>
</evidence>
<comment type="cofactor">
    <cofactor evidence="3">
        <name>Zn(2+)</name>
        <dbReference type="ChEBI" id="CHEBI:29105"/>
    </cofactor>
    <text evidence="3">Binds 1 divalent metal cation per subunit.</text>
</comment>
<dbReference type="Pfam" id="PF08450">
    <property type="entry name" value="SGL"/>
    <property type="match status" value="1"/>
</dbReference>
<evidence type="ECO:0000313" key="6">
    <source>
        <dbReference type="Proteomes" id="UP000295793"/>
    </source>
</evidence>
<evidence type="ECO:0000256" key="2">
    <source>
        <dbReference type="PIRSR" id="PIRSR605511-1"/>
    </source>
</evidence>
<comment type="similarity">
    <text evidence="1">Belongs to the SMP-30/CGR1 family.</text>
</comment>
<evidence type="ECO:0000256" key="3">
    <source>
        <dbReference type="PIRSR" id="PIRSR605511-2"/>
    </source>
</evidence>
<keyword evidence="3" id="KW-0862">Zinc</keyword>
<dbReference type="RefSeq" id="WP_132701215.1">
    <property type="nucleotide sequence ID" value="NZ_SLZR01000005.1"/>
</dbReference>
<organism evidence="5 6">
    <name type="scientific">Reinekea marinisedimentorum</name>
    <dbReference type="NCBI Taxonomy" id="230495"/>
    <lineage>
        <taxon>Bacteria</taxon>
        <taxon>Pseudomonadati</taxon>
        <taxon>Pseudomonadota</taxon>
        <taxon>Gammaproteobacteria</taxon>
        <taxon>Oceanospirillales</taxon>
        <taxon>Saccharospirillaceae</taxon>
        <taxon>Reinekea</taxon>
    </lineage>
</organism>
<keyword evidence="6" id="KW-1185">Reference proteome</keyword>
<protein>
    <submittedName>
        <fullName evidence="5">Sugar lactone lactonase YvrE</fullName>
    </submittedName>
</protein>
<accession>A0A4R3I9K7</accession>
<evidence type="ECO:0000259" key="4">
    <source>
        <dbReference type="Pfam" id="PF08450"/>
    </source>
</evidence>
<dbReference type="GO" id="GO:0019853">
    <property type="term" value="P:L-ascorbic acid biosynthetic process"/>
    <property type="evidence" value="ECO:0007669"/>
    <property type="project" value="TreeGrafter"/>
</dbReference>
<gene>
    <name evidence="5" type="ORF">BCF53_105191</name>
</gene>
<feature type="active site" description="Proton donor/acceptor" evidence="2">
    <location>
        <position position="195"/>
    </location>
</feature>